<organism evidence="1 2">
    <name type="scientific">Xylocopilactobacillus apis</name>
    <dbReference type="NCBI Taxonomy" id="2932183"/>
    <lineage>
        <taxon>Bacteria</taxon>
        <taxon>Bacillati</taxon>
        <taxon>Bacillota</taxon>
        <taxon>Bacilli</taxon>
        <taxon>Lactobacillales</taxon>
        <taxon>Lactobacillaceae</taxon>
        <taxon>Xylocopilactobacillus</taxon>
    </lineage>
</organism>
<evidence type="ECO:0000313" key="2">
    <source>
        <dbReference type="Proteomes" id="UP001321804"/>
    </source>
</evidence>
<reference evidence="1 2" key="1">
    <citation type="journal article" date="2023" name="Microbiol. Spectr.">
        <title>Symbiosis of Carpenter Bees with Uncharacterized Lactic Acid Bacteria Showing NAD Auxotrophy.</title>
        <authorList>
            <person name="Kawasaki S."/>
            <person name="Ozawa K."/>
            <person name="Mori T."/>
            <person name="Yamamoto A."/>
            <person name="Ito M."/>
            <person name="Ohkuma M."/>
            <person name="Sakamoto M."/>
            <person name="Matsutani M."/>
        </authorList>
    </citation>
    <scope>NUCLEOTIDE SEQUENCE [LARGE SCALE GENOMIC DNA]</scope>
    <source>
        <strain evidence="1 2">KimC2</strain>
    </source>
</reference>
<dbReference type="Gene3D" id="3.20.80.10">
    <property type="entry name" value="Regulatory factor, effector binding domain"/>
    <property type="match status" value="1"/>
</dbReference>
<evidence type="ECO:0000313" key="1">
    <source>
        <dbReference type="EMBL" id="BDR55471.1"/>
    </source>
</evidence>
<gene>
    <name evidence="1" type="ORF">KIMC2_00330</name>
</gene>
<dbReference type="Proteomes" id="UP001321804">
    <property type="component" value="Chromosome"/>
</dbReference>
<dbReference type="RefSeq" id="WP_317696798.1">
    <property type="nucleotide sequence ID" value="NZ_AP026801.1"/>
</dbReference>
<name>A0AAU9DBC1_9LACO</name>
<protein>
    <submittedName>
        <fullName evidence="1">AraC family transcriptional regulator</fullName>
    </submittedName>
</protein>
<dbReference type="EMBL" id="AP026801">
    <property type="protein sequence ID" value="BDR55471.1"/>
    <property type="molecule type" value="Genomic_DNA"/>
</dbReference>
<dbReference type="AlphaFoldDB" id="A0AAU9DBC1"/>
<keyword evidence="2" id="KW-1185">Reference proteome</keyword>
<proteinExistence type="predicted"/>
<sequence length="144" mass="16507">MAYHLKSVTLRTNNDRMTEIDELWQDVMNGKLPLIFDQNHEVQYGVFPISRYSNYASDETEDYDLSIMAVTSEFLKKLDAGSYQKYDAVAENTGTSARQAWGKVWEDSKNGVIKRSFTQDYEVSLTPSVSRDGKFHCILYIAVV</sequence>
<accession>A0AAU9DBC1</accession>
<dbReference type="KEGG" id="xak:KIMC2_00330"/>
<dbReference type="InterPro" id="IPR011256">
    <property type="entry name" value="Reg_factor_effector_dom_sf"/>
</dbReference>